<keyword evidence="2 4" id="KW-0442">Lipid degradation</keyword>
<organism evidence="6 7">
    <name type="scientific">Actinoplanes subglobosus</name>
    <dbReference type="NCBI Taxonomy" id="1547892"/>
    <lineage>
        <taxon>Bacteria</taxon>
        <taxon>Bacillati</taxon>
        <taxon>Actinomycetota</taxon>
        <taxon>Actinomycetes</taxon>
        <taxon>Micromonosporales</taxon>
        <taxon>Micromonosporaceae</taxon>
        <taxon>Actinoplanes</taxon>
    </lineage>
</organism>
<feature type="active site" description="Proton acceptor" evidence="4">
    <location>
        <position position="157"/>
    </location>
</feature>
<gene>
    <name evidence="6" type="ORF">ACFO0C_28795</name>
</gene>
<keyword evidence="3 4" id="KW-0443">Lipid metabolism</keyword>
<dbReference type="PANTHER" id="PTHR14226">
    <property type="entry name" value="NEUROPATHY TARGET ESTERASE/SWISS CHEESE D.MELANOGASTER"/>
    <property type="match status" value="1"/>
</dbReference>
<sequence>MENDIPPIRIGLALGGGAVRGAAHIGVLDVLDRAGLRPAVITGTSAGALVGALYAHGMSPADIAKLAQTLRWARLVRPGRTRKALFETSKLGLFLEAALDGVDFDDLDVPFAAVACDLTTGREVVMRSGPVASAVLASAAIPGVFSPVERDGHLLVDGGLVTMVPAALAREMGADIVIAVDVSGPLPRRPPTTVLHIMVAVSTLQPGGRDSLEEDADLVLKPDVDAYAFWELSRIPEFEDAGRSAAEKALPVVRALLTAAEARRDWQRGECPPEPAGPPA</sequence>
<comment type="caution">
    <text evidence="4">Lacks conserved residue(s) required for the propagation of feature annotation.</text>
</comment>
<dbReference type="InterPro" id="IPR016035">
    <property type="entry name" value="Acyl_Trfase/lysoPLipase"/>
</dbReference>
<dbReference type="InterPro" id="IPR050301">
    <property type="entry name" value="NTE"/>
</dbReference>
<dbReference type="PANTHER" id="PTHR14226:SF76">
    <property type="entry name" value="NTE FAMILY PROTEIN RSSA"/>
    <property type="match status" value="1"/>
</dbReference>
<keyword evidence="1 4" id="KW-0378">Hydrolase</keyword>
<protein>
    <submittedName>
        <fullName evidence="6">Patatin-like phospholipase family protein</fullName>
    </submittedName>
</protein>
<evidence type="ECO:0000256" key="1">
    <source>
        <dbReference type="ARBA" id="ARBA00022801"/>
    </source>
</evidence>
<dbReference type="PROSITE" id="PS51635">
    <property type="entry name" value="PNPLA"/>
    <property type="match status" value="1"/>
</dbReference>
<comment type="caution">
    <text evidence="6">The sequence shown here is derived from an EMBL/GenBank/DDBJ whole genome shotgun (WGS) entry which is preliminary data.</text>
</comment>
<feature type="domain" description="PNPLA" evidence="5">
    <location>
        <begin position="12"/>
        <end position="170"/>
    </location>
</feature>
<evidence type="ECO:0000313" key="7">
    <source>
        <dbReference type="Proteomes" id="UP001595867"/>
    </source>
</evidence>
<dbReference type="Proteomes" id="UP001595867">
    <property type="component" value="Unassembled WGS sequence"/>
</dbReference>
<evidence type="ECO:0000256" key="2">
    <source>
        <dbReference type="ARBA" id="ARBA00022963"/>
    </source>
</evidence>
<accession>A0ABV8J1N5</accession>
<dbReference type="Gene3D" id="3.40.1090.10">
    <property type="entry name" value="Cytosolic phospholipase A2 catalytic domain"/>
    <property type="match status" value="2"/>
</dbReference>
<dbReference type="InterPro" id="IPR002641">
    <property type="entry name" value="PNPLA_dom"/>
</dbReference>
<feature type="active site" description="Nucleophile" evidence="4">
    <location>
        <position position="45"/>
    </location>
</feature>
<proteinExistence type="predicted"/>
<dbReference type="EMBL" id="JBHSBL010000019">
    <property type="protein sequence ID" value="MFC4068949.1"/>
    <property type="molecule type" value="Genomic_DNA"/>
</dbReference>
<evidence type="ECO:0000313" key="6">
    <source>
        <dbReference type="EMBL" id="MFC4068949.1"/>
    </source>
</evidence>
<reference evidence="7" key="1">
    <citation type="journal article" date="2019" name="Int. J. Syst. Evol. Microbiol.">
        <title>The Global Catalogue of Microorganisms (GCM) 10K type strain sequencing project: providing services to taxonomists for standard genome sequencing and annotation.</title>
        <authorList>
            <consortium name="The Broad Institute Genomics Platform"/>
            <consortium name="The Broad Institute Genome Sequencing Center for Infectious Disease"/>
            <person name="Wu L."/>
            <person name="Ma J."/>
        </authorList>
    </citation>
    <scope>NUCLEOTIDE SEQUENCE [LARGE SCALE GENOMIC DNA]</scope>
    <source>
        <strain evidence="7">TBRC 5832</strain>
    </source>
</reference>
<evidence type="ECO:0000256" key="4">
    <source>
        <dbReference type="PROSITE-ProRule" id="PRU01161"/>
    </source>
</evidence>
<evidence type="ECO:0000256" key="3">
    <source>
        <dbReference type="ARBA" id="ARBA00023098"/>
    </source>
</evidence>
<keyword evidence="7" id="KW-1185">Reference proteome</keyword>
<evidence type="ECO:0000259" key="5">
    <source>
        <dbReference type="PROSITE" id="PS51635"/>
    </source>
</evidence>
<name>A0ABV8J1N5_9ACTN</name>
<dbReference type="CDD" id="cd07205">
    <property type="entry name" value="Pat_PNPLA6_PNPLA7_NTE1_like"/>
    <property type="match status" value="1"/>
</dbReference>
<dbReference type="Pfam" id="PF01734">
    <property type="entry name" value="Patatin"/>
    <property type="match status" value="1"/>
</dbReference>
<feature type="short sequence motif" description="GXSXG" evidence="4">
    <location>
        <begin position="43"/>
        <end position="47"/>
    </location>
</feature>
<dbReference type="RefSeq" id="WP_378069831.1">
    <property type="nucleotide sequence ID" value="NZ_JBHSBL010000019.1"/>
</dbReference>
<dbReference type="SUPFAM" id="SSF52151">
    <property type="entry name" value="FabD/lysophospholipase-like"/>
    <property type="match status" value="1"/>
</dbReference>
<feature type="short sequence motif" description="DGA/G" evidence="4">
    <location>
        <begin position="157"/>
        <end position="159"/>
    </location>
</feature>